<dbReference type="InterPro" id="IPR038499">
    <property type="entry name" value="BRO1_sf"/>
</dbReference>
<reference evidence="3 4" key="1">
    <citation type="journal article" date="2015" name="PLoS Pathog.">
        <title>Leptomonas seymouri: Adaptations to the Dixenous Life Cycle Analyzed by Genome Sequencing, Transcriptome Profiling and Co-infection with Leishmania donovani.</title>
        <authorList>
            <person name="Kraeva N."/>
            <person name="Butenko A."/>
            <person name="Hlavacova J."/>
            <person name="Kostygov A."/>
            <person name="Myskova J."/>
            <person name="Grybchuk D."/>
            <person name="Lestinova T."/>
            <person name="Votypka J."/>
            <person name="Volf P."/>
            <person name="Opperdoes F."/>
            <person name="Flegontov P."/>
            <person name="Lukes J."/>
            <person name="Yurchenko V."/>
        </authorList>
    </citation>
    <scope>NUCLEOTIDE SEQUENCE [LARGE SCALE GENOMIC DNA]</scope>
    <source>
        <strain evidence="3 4">ATCC 30220</strain>
    </source>
</reference>
<proteinExistence type="inferred from homology"/>
<evidence type="ECO:0000313" key="4">
    <source>
        <dbReference type="Proteomes" id="UP000038009"/>
    </source>
</evidence>
<dbReference type="VEuPathDB" id="TriTrypDB:Lsey_0121_0340"/>
<dbReference type="Pfam" id="PF03097">
    <property type="entry name" value="BRO1"/>
    <property type="match status" value="1"/>
</dbReference>
<name>A0A0N1PBN4_LEPSE</name>
<gene>
    <name evidence="3" type="ORF">ABL78_4290</name>
</gene>
<evidence type="ECO:0000256" key="1">
    <source>
        <dbReference type="ARBA" id="ARBA00008901"/>
    </source>
</evidence>
<organism evidence="3 4">
    <name type="scientific">Leptomonas seymouri</name>
    <dbReference type="NCBI Taxonomy" id="5684"/>
    <lineage>
        <taxon>Eukaryota</taxon>
        <taxon>Discoba</taxon>
        <taxon>Euglenozoa</taxon>
        <taxon>Kinetoplastea</taxon>
        <taxon>Metakinetoplastina</taxon>
        <taxon>Trypanosomatida</taxon>
        <taxon>Trypanosomatidae</taxon>
        <taxon>Leishmaniinae</taxon>
        <taxon>Leptomonas</taxon>
    </lineage>
</organism>
<keyword evidence="4" id="KW-1185">Reference proteome</keyword>
<sequence length="392" mass="43807">MLSNDSIKYVFPTIPVRQTRKPDVNSQVEVDVPSADKKKLKSEREKCVDFFENVRKHLGRRGNSVDERLNTSEACEKFVSELVGLVDTYTSSLAGVVAKVPQFANLQYYYWSSSLADKQQMAFDDYRSEILGMYYNVGAILMNIAQYLLCVRVTVGTLSVLEKDAYRVLTKASGYFHICGEIIDSMKNHEIGFAQVPIPLGTAKAIATFLESLALAQAQEIGVSKAFTADPKESTDMTARLSHQLFLMYETARNNAQSISSRNEEFISVSTLVVVKTDVFRALAYQHAASHVMTKNPSAGLNILAQGQEYTKILEDYYTKSQKGKIKVPYNGERFVGLSVITIKNNTERINRINSLVHRAKQDATKACLPAAQPLATRPDISLPFQLETKKE</sequence>
<dbReference type="Proteomes" id="UP000038009">
    <property type="component" value="Unassembled WGS sequence"/>
</dbReference>
<comment type="similarity">
    <text evidence="1">Belongs to the BROX family.</text>
</comment>
<dbReference type="OrthoDB" id="2141925at2759"/>
<comment type="caution">
    <text evidence="3">The sequence shown here is derived from an EMBL/GenBank/DDBJ whole genome shotgun (WGS) entry which is preliminary data.</text>
</comment>
<dbReference type="SMART" id="SM01041">
    <property type="entry name" value="BRO1"/>
    <property type="match status" value="1"/>
</dbReference>
<dbReference type="PANTHER" id="PTHR23032">
    <property type="entry name" value="BRO1 DOMAIN-CONTAINING PROTEIN BROX"/>
    <property type="match status" value="1"/>
</dbReference>
<dbReference type="AlphaFoldDB" id="A0A0N1PBN4"/>
<protein>
    <recommendedName>
        <fullName evidence="2">BRO1 domain-containing protein</fullName>
    </recommendedName>
</protein>
<dbReference type="PANTHER" id="PTHR23032:SF13">
    <property type="entry name" value="BRO1 DOMAIN-CONTAINING PROTEIN BROX"/>
    <property type="match status" value="1"/>
</dbReference>
<dbReference type="InterPro" id="IPR004328">
    <property type="entry name" value="BRO1_dom"/>
</dbReference>
<dbReference type="EMBL" id="LJSK01000121">
    <property type="protein sequence ID" value="KPI86675.1"/>
    <property type="molecule type" value="Genomic_DNA"/>
</dbReference>
<dbReference type="InterPro" id="IPR038898">
    <property type="entry name" value="BROX"/>
</dbReference>
<accession>A0A0N1PBN4</accession>
<evidence type="ECO:0000313" key="3">
    <source>
        <dbReference type="EMBL" id="KPI86675.1"/>
    </source>
</evidence>
<evidence type="ECO:0000259" key="2">
    <source>
        <dbReference type="SMART" id="SM01041"/>
    </source>
</evidence>
<dbReference type="Gene3D" id="1.25.40.280">
    <property type="entry name" value="alix/aip1 like domains"/>
    <property type="match status" value="1"/>
</dbReference>
<feature type="domain" description="BRO1" evidence="2">
    <location>
        <begin position="10"/>
        <end position="390"/>
    </location>
</feature>
<dbReference type="OMA" id="HQLFLMY"/>